<gene>
    <name evidence="1" type="ORF">NCTC11976_02510</name>
</gene>
<dbReference type="Proteomes" id="UP000277577">
    <property type="component" value="Chromosome"/>
</dbReference>
<reference evidence="1 2" key="1">
    <citation type="submission" date="2018-12" db="EMBL/GenBank/DDBJ databases">
        <authorList>
            <consortium name="Pathogen Informatics"/>
        </authorList>
    </citation>
    <scope>NUCLEOTIDE SEQUENCE [LARGE SCALE GENOMIC DNA]</scope>
    <source>
        <strain evidence="1 2">NCTC11976</strain>
    </source>
</reference>
<sequence>MSPELKEIIEKLIQEYPHDYTEMHAKKAHRNELIEQLNKAEEYIKLLQ</sequence>
<name>A0ABY6T9F0_9GAMM</name>
<organism evidence="1 2">
    <name type="scientific">Legionella cherrii</name>
    <dbReference type="NCBI Taxonomy" id="28084"/>
    <lineage>
        <taxon>Bacteria</taxon>
        <taxon>Pseudomonadati</taxon>
        <taxon>Pseudomonadota</taxon>
        <taxon>Gammaproteobacteria</taxon>
        <taxon>Legionellales</taxon>
        <taxon>Legionellaceae</taxon>
        <taxon>Legionella</taxon>
    </lineage>
</organism>
<evidence type="ECO:0000313" key="2">
    <source>
        <dbReference type="Proteomes" id="UP000277577"/>
    </source>
</evidence>
<dbReference type="RefSeq" id="WP_155832647.1">
    <property type="nucleotide sequence ID" value="NZ_CAAAIT010000001.1"/>
</dbReference>
<accession>A0ABY6T9F0</accession>
<keyword evidence="2" id="KW-1185">Reference proteome</keyword>
<dbReference type="EMBL" id="LR134173">
    <property type="protein sequence ID" value="VEB38014.1"/>
    <property type="molecule type" value="Genomic_DNA"/>
</dbReference>
<proteinExistence type="predicted"/>
<protein>
    <submittedName>
        <fullName evidence="1">Uncharacterized protein</fullName>
    </submittedName>
</protein>
<evidence type="ECO:0000313" key="1">
    <source>
        <dbReference type="EMBL" id="VEB38014.1"/>
    </source>
</evidence>